<dbReference type="PIRSF" id="PIRSF004930">
    <property type="entry name" value="Tln_factor_SUA5"/>
    <property type="match status" value="1"/>
</dbReference>
<sequence length="356" mass="36890">MTQQATHPAVSAAAIEAAVRRLLDGGLVAFPTETVYGLGADAENDRAVAGIYAAKGRPSNHPVIVHIAPEGDPAYWAAEVPHEARLLMQAFWPGPLTLILKRAAHVGSAVTGGQDSVGLRCPSHPVAQELLRAFARARPNGQGGLAGPSANKFGQVSPTRAEHVRAEFPDEVSKGMPVLDGGASEVGIESTIIDLSRLDQGVGAVLLRPGHISAAQIAAVLGAPVAQPDRAAPRASGTLKAHYAPHTPLELVDAARMQQALRGVGLPAGRVALVAYAGQPASAPGAGATDQLHWHAVPDDPARYAQALYATLRELDGQGYARILLQAPPRAPEWDAVNDRIGRAAAAFSLDTTGLA</sequence>
<comment type="function">
    <text evidence="13">Required for the formation of a threonylcarbamoyl group on adenosine at position 37 (t(6)A37) in tRNAs that read codons beginning with adenine.</text>
</comment>
<dbReference type="EMBL" id="CP021111">
    <property type="protein sequence ID" value="ARP95328.1"/>
    <property type="molecule type" value="Genomic_DNA"/>
</dbReference>
<dbReference type="GO" id="GO:0005524">
    <property type="term" value="F:ATP binding"/>
    <property type="evidence" value="ECO:0007669"/>
    <property type="project" value="UniProtKB-UniRule"/>
</dbReference>
<keyword evidence="5 13" id="KW-0963">Cytoplasm</keyword>
<protein>
    <recommendedName>
        <fullName evidence="4 13">Threonylcarbamoyl-AMP synthase</fullName>
        <shortName evidence="13">TC-AMP synthase</shortName>
        <ecNumber evidence="3 13">2.7.7.87</ecNumber>
    </recommendedName>
    <alternativeName>
        <fullName evidence="11 13">L-threonylcarbamoyladenylate synthase</fullName>
    </alternativeName>
</protein>
<keyword evidence="10 13" id="KW-0067">ATP-binding</keyword>
<feature type="binding site" evidence="14">
    <location>
        <position position="157"/>
    </location>
    <ligand>
        <name>ATP</name>
        <dbReference type="ChEBI" id="CHEBI:30616"/>
    </ligand>
</feature>
<evidence type="ECO:0000256" key="6">
    <source>
        <dbReference type="ARBA" id="ARBA00022679"/>
    </source>
</evidence>
<feature type="binding site" evidence="14">
    <location>
        <position position="190"/>
    </location>
    <ligand>
        <name>L-threonine</name>
        <dbReference type="ChEBI" id="CHEBI:57926"/>
    </ligand>
</feature>
<evidence type="ECO:0000256" key="12">
    <source>
        <dbReference type="ARBA" id="ARBA00048366"/>
    </source>
</evidence>
<dbReference type="NCBIfam" id="TIGR00057">
    <property type="entry name" value="L-threonylcarbamoyladenylate synthase"/>
    <property type="match status" value="1"/>
</dbReference>
<feature type="binding site" evidence="14">
    <location>
        <position position="66"/>
    </location>
    <ligand>
        <name>L-threonine</name>
        <dbReference type="ChEBI" id="CHEBI:57926"/>
    </ligand>
</feature>
<accession>A0A1W6ZD60</accession>
<feature type="domain" description="YrdC-like" evidence="15">
    <location>
        <begin position="12"/>
        <end position="212"/>
    </location>
</feature>
<dbReference type="InterPro" id="IPR005145">
    <property type="entry name" value="Sua5_C"/>
</dbReference>
<dbReference type="GO" id="GO:0061710">
    <property type="term" value="F:L-threonylcarbamoyladenylate synthase"/>
    <property type="evidence" value="ECO:0007669"/>
    <property type="project" value="UniProtKB-EC"/>
</dbReference>
<dbReference type="SUPFAM" id="SSF55821">
    <property type="entry name" value="YrdC/RibB"/>
    <property type="match status" value="1"/>
</dbReference>
<reference evidence="16 17" key="1">
    <citation type="submission" date="2017-05" db="EMBL/GenBank/DDBJ databases">
        <title>Complete and WGS of Bordetella genogroups.</title>
        <authorList>
            <person name="Spilker T."/>
            <person name="LiPuma J."/>
        </authorList>
    </citation>
    <scope>NUCLEOTIDE SEQUENCE [LARGE SCALE GENOMIC DNA]</scope>
    <source>
        <strain evidence="16 17">AU7206</strain>
    </source>
</reference>
<evidence type="ECO:0000256" key="5">
    <source>
        <dbReference type="ARBA" id="ARBA00022490"/>
    </source>
</evidence>
<dbReference type="InterPro" id="IPR017945">
    <property type="entry name" value="DHBP_synth_RibB-like_a/b_dom"/>
</dbReference>
<evidence type="ECO:0000313" key="17">
    <source>
        <dbReference type="Proteomes" id="UP000194161"/>
    </source>
</evidence>
<feature type="binding site" evidence="14">
    <location>
        <position position="57"/>
    </location>
    <ligand>
        <name>ATP</name>
        <dbReference type="ChEBI" id="CHEBI:30616"/>
    </ligand>
</feature>
<evidence type="ECO:0000256" key="10">
    <source>
        <dbReference type="ARBA" id="ARBA00022840"/>
    </source>
</evidence>
<name>A0A1W6ZD60_9BORD</name>
<dbReference type="GO" id="GO:0003725">
    <property type="term" value="F:double-stranded RNA binding"/>
    <property type="evidence" value="ECO:0007669"/>
    <property type="project" value="UniProtKB-UniRule"/>
</dbReference>
<dbReference type="Pfam" id="PF03481">
    <property type="entry name" value="Sua5_C"/>
    <property type="match status" value="1"/>
</dbReference>
<evidence type="ECO:0000256" key="1">
    <source>
        <dbReference type="ARBA" id="ARBA00004496"/>
    </source>
</evidence>
<feature type="binding site" evidence="14">
    <location>
        <position position="120"/>
    </location>
    <ligand>
        <name>L-threonine</name>
        <dbReference type="ChEBI" id="CHEBI:57926"/>
    </ligand>
</feature>
<dbReference type="Pfam" id="PF01300">
    <property type="entry name" value="Sua5_yciO_yrdC"/>
    <property type="match status" value="1"/>
</dbReference>
<comment type="catalytic activity">
    <reaction evidence="12 13">
        <text>L-threonine + hydrogencarbonate + ATP = L-threonylcarbamoyladenylate + diphosphate + H2O</text>
        <dbReference type="Rhea" id="RHEA:36407"/>
        <dbReference type="ChEBI" id="CHEBI:15377"/>
        <dbReference type="ChEBI" id="CHEBI:17544"/>
        <dbReference type="ChEBI" id="CHEBI:30616"/>
        <dbReference type="ChEBI" id="CHEBI:33019"/>
        <dbReference type="ChEBI" id="CHEBI:57926"/>
        <dbReference type="ChEBI" id="CHEBI:73682"/>
        <dbReference type="EC" id="2.7.7.87"/>
    </reaction>
</comment>
<dbReference type="RefSeq" id="WP_086079094.1">
    <property type="nucleotide sequence ID" value="NZ_CP021111.1"/>
</dbReference>
<keyword evidence="7 13" id="KW-0819">tRNA processing</keyword>
<evidence type="ECO:0000256" key="11">
    <source>
        <dbReference type="ARBA" id="ARBA00029774"/>
    </source>
</evidence>
<evidence type="ECO:0000256" key="7">
    <source>
        <dbReference type="ARBA" id="ARBA00022694"/>
    </source>
</evidence>
<organism evidence="16 17">
    <name type="scientific">Bordetella genomosp. 13</name>
    <dbReference type="NCBI Taxonomy" id="463040"/>
    <lineage>
        <taxon>Bacteria</taxon>
        <taxon>Pseudomonadati</taxon>
        <taxon>Pseudomonadota</taxon>
        <taxon>Betaproteobacteria</taxon>
        <taxon>Burkholderiales</taxon>
        <taxon>Alcaligenaceae</taxon>
        <taxon>Bordetella</taxon>
    </lineage>
</organism>
<dbReference type="Proteomes" id="UP000194161">
    <property type="component" value="Chromosome"/>
</dbReference>
<gene>
    <name evidence="16" type="ORF">CAL15_13605</name>
</gene>
<comment type="similarity">
    <text evidence="2 13">Belongs to the SUA5 family.</text>
</comment>
<dbReference type="Gene3D" id="3.40.50.11030">
    <property type="entry name" value="Threonylcarbamoyl-AMP synthase, C-terminal domain"/>
    <property type="match status" value="1"/>
</dbReference>
<dbReference type="InterPro" id="IPR050156">
    <property type="entry name" value="TC-AMP_synthase_SUA5"/>
</dbReference>
<dbReference type="GO" id="GO:0000049">
    <property type="term" value="F:tRNA binding"/>
    <property type="evidence" value="ECO:0007669"/>
    <property type="project" value="TreeGrafter"/>
</dbReference>
<evidence type="ECO:0000256" key="3">
    <source>
        <dbReference type="ARBA" id="ARBA00012584"/>
    </source>
</evidence>
<dbReference type="PROSITE" id="PS51163">
    <property type="entry name" value="YRDC"/>
    <property type="match status" value="1"/>
</dbReference>
<feature type="binding site" evidence="14">
    <location>
        <position position="149"/>
    </location>
    <ligand>
        <name>ATP</name>
        <dbReference type="ChEBI" id="CHEBI:30616"/>
    </ligand>
</feature>
<keyword evidence="6 13" id="KW-0808">Transferase</keyword>
<dbReference type="EC" id="2.7.7.87" evidence="3 13"/>
<evidence type="ECO:0000256" key="13">
    <source>
        <dbReference type="PIRNR" id="PIRNR004930"/>
    </source>
</evidence>
<evidence type="ECO:0000256" key="14">
    <source>
        <dbReference type="PIRSR" id="PIRSR004930-1"/>
    </source>
</evidence>
<dbReference type="GO" id="GO:0005737">
    <property type="term" value="C:cytoplasm"/>
    <property type="evidence" value="ECO:0007669"/>
    <property type="project" value="UniProtKB-SubCell"/>
</dbReference>
<dbReference type="GO" id="GO:0008033">
    <property type="term" value="P:tRNA processing"/>
    <property type="evidence" value="ECO:0007669"/>
    <property type="project" value="UniProtKB-KW"/>
</dbReference>
<dbReference type="GO" id="GO:0006450">
    <property type="term" value="P:regulation of translational fidelity"/>
    <property type="evidence" value="ECO:0007669"/>
    <property type="project" value="TreeGrafter"/>
</dbReference>
<dbReference type="InterPro" id="IPR010923">
    <property type="entry name" value="T(6)A37_SUA5"/>
</dbReference>
<dbReference type="InterPro" id="IPR006070">
    <property type="entry name" value="Sua5-like_dom"/>
</dbReference>
<feature type="binding site" evidence="14">
    <location>
        <position position="208"/>
    </location>
    <ligand>
        <name>ATP</name>
        <dbReference type="ChEBI" id="CHEBI:30616"/>
    </ligand>
</feature>
<dbReference type="STRING" id="463040.CAL15_13605"/>
<dbReference type="InterPro" id="IPR038385">
    <property type="entry name" value="Sua5/YwlC_C"/>
</dbReference>
<evidence type="ECO:0000256" key="9">
    <source>
        <dbReference type="ARBA" id="ARBA00022741"/>
    </source>
</evidence>
<feature type="binding site" evidence="14">
    <location>
        <position position="243"/>
    </location>
    <ligand>
        <name>ATP</name>
        <dbReference type="ChEBI" id="CHEBI:30616"/>
    </ligand>
</feature>
<evidence type="ECO:0000256" key="2">
    <source>
        <dbReference type="ARBA" id="ARBA00007663"/>
    </source>
</evidence>
<evidence type="ECO:0000259" key="15">
    <source>
        <dbReference type="PROSITE" id="PS51163"/>
    </source>
</evidence>
<proteinExistence type="inferred from homology"/>
<keyword evidence="9 13" id="KW-0547">Nucleotide-binding</keyword>
<evidence type="ECO:0000256" key="4">
    <source>
        <dbReference type="ARBA" id="ARBA00015492"/>
    </source>
</evidence>
<evidence type="ECO:0000313" key="16">
    <source>
        <dbReference type="EMBL" id="ARP95328.1"/>
    </source>
</evidence>
<keyword evidence="17" id="KW-1185">Reference proteome</keyword>
<dbReference type="AlphaFoldDB" id="A0A1W6ZD60"/>
<dbReference type="KEGG" id="bgm:CAL15_13605"/>
<dbReference type="OrthoDB" id="9814580at2"/>
<dbReference type="PANTHER" id="PTHR17490">
    <property type="entry name" value="SUA5"/>
    <property type="match status" value="1"/>
</dbReference>
<comment type="subcellular location">
    <subcellularLocation>
        <location evidence="1 13">Cytoplasm</location>
    </subcellularLocation>
</comment>
<feature type="binding site" evidence="14">
    <location>
        <position position="34"/>
    </location>
    <ligand>
        <name>L-threonine</name>
        <dbReference type="ChEBI" id="CHEBI:57926"/>
    </ligand>
</feature>
<keyword evidence="8 13" id="KW-0548">Nucleotidyltransferase</keyword>
<dbReference type="PANTHER" id="PTHR17490:SF16">
    <property type="entry name" value="THREONYLCARBAMOYL-AMP SYNTHASE"/>
    <property type="match status" value="1"/>
</dbReference>
<dbReference type="Gene3D" id="3.90.870.10">
    <property type="entry name" value="DHBP synthase"/>
    <property type="match status" value="1"/>
</dbReference>
<evidence type="ECO:0000256" key="8">
    <source>
        <dbReference type="ARBA" id="ARBA00022695"/>
    </source>
</evidence>